<dbReference type="Proteomes" id="UP000831327">
    <property type="component" value="Chromosome"/>
</dbReference>
<accession>A0ABN6P868</accession>
<keyword evidence="2" id="KW-1185">Reference proteome</keyword>
<evidence type="ECO:0000313" key="2">
    <source>
        <dbReference type="Proteomes" id="UP000831327"/>
    </source>
</evidence>
<organism evidence="1 2">
    <name type="scientific">Roseomonas fluvialis</name>
    <dbReference type="NCBI Taxonomy" id="1750527"/>
    <lineage>
        <taxon>Bacteria</taxon>
        <taxon>Pseudomonadati</taxon>
        <taxon>Pseudomonadota</taxon>
        <taxon>Alphaproteobacteria</taxon>
        <taxon>Acetobacterales</taxon>
        <taxon>Roseomonadaceae</taxon>
        <taxon>Roseomonas</taxon>
    </lineage>
</organism>
<evidence type="ECO:0000313" key="1">
    <source>
        <dbReference type="EMBL" id="BDG74082.1"/>
    </source>
</evidence>
<dbReference type="RefSeq" id="WP_244408282.1">
    <property type="nucleotide sequence ID" value="NZ_AP025637.1"/>
</dbReference>
<gene>
    <name evidence="1" type="ORF">Rmf_40110</name>
</gene>
<name>A0ABN6P868_9PROT</name>
<sequence length="174" mass="18869">MSAAIRDLDTINRIIRPQEAGGFEFRNALYRAHLAGDVGALIEVLPRGRVPRQALWSAVTTIAVIGDDAGLSSGPGDFPDAGRLLTWAQRVMIHAAGGTTCHYDWAVAAARIHRRVLLVETNTAAEPAWMHLAERERDRREAEGREPFALLLIQVPADKPPHPAIMARAEGGAA</sequence>
<reference evidence="1 2" key="1">
    <citation type="journal article" date="2016" name="Microbes Environ.">
        <title>Phylogenetically diverse aerobic anoxygenic phototrophic bacteria isolated from epilithic biofilms in Tama river, Japan.</title>
        <authorList>
            <person name="Hirose S."/>
            <person name="Matsuura K."/>
            <person name="Haruta S."/>
        </authorList>
    </citation>
    <scope>NUCLEOTIDE SEQUENCE [LARGE SCALE GENOMIC DNA]</scope>
    <source>
        <strain evidence="1 2">S08</strain>
    </source>
</reference>
<proteinExistence type="predicted"/>
<protein>
    <submittedName>
        <fullName evidence="1">Uncharacterized protein</fullName>
    </submittedName>
</protein>
<dbReference type="EMBL" id="AP025637">
    <property type="protein sequence ID" value="BDG74082.1"/>
    <property type="molecule type" value="Genomic_DNA"/>
</dbReference>